<dbReference type="PANTHER" id="PTHR42956:SF1">
    <property type="entry name" value="NITROGENASE IRON-MOLYBDENUM COFACTOR BIOSYNTHESIS PROTEIN NIFE"/>
    <property type="match status" value="1"/>
</dbReference>
<feature type="domain" description="Nitrogenase/oxidoreductase component 1" evidence="1">
    <location>
        <begin position="12"/>
        <end position="415"/>
    </location>
</feature>
<reference evidence="3" key="1">
    <citation type="submission" date="2017-08" db="EMBL/GenBank/DDBJ databases">
        <authorList>
            <person name="Varghese N."/>
            <person name="Submissions S."/>
        </authorList>
    </citation>
    <scope>NUCLEOTIDE SEQUENCE [LARGE SCALE GENOMIC DNA]</scope>
    <source>
        <strain evidence="3">JA234</strain>
    </source>
</reference>
<proteinExistence type="predicted"/>
<accession>A0A285D307</accession>
<dbReference type="OrthoDB" id="8135695at2"/>
<evidence type="ECO:0000313" key="3">
    <source>
        <dbReference type="Proteomes" id="UP000219467"/>
    </source>
</evidence>
<dbReference type="GO" id="GO:0016491">
    <property type="term" value="F:oxidoreductase activity"/>
    <property type="evidence" value="ECO:0007669"/>
    <property type="project" value="InterPro"/>
</dbReference>
<dbReference type="Gene3D" id="3.40.50.1980">
    <property type="entry name" value="Nitrogenase molybdenum iron protein domain"/>
    <property type="match status" value="3"/>
</dbReference>
<dbReference type="PANTHER" id="PTHR42956">
    <property type="entry name" value="NITROGENASE IRON-MOLYBDENUM COFACTOR BIOSYNTHESIS PROTEIN NIFE"/>
    <property type="match status" value="1"/>
</dbReference>
<dbReference type="EMBL" id="OAOQ01000019">
    <property type="protein sequence ID" value="SNX74055.1"/>
    <property type="molecule type" value="Genomic_DNA"/>
</dbReference>
<keyword evidence="3" id="KW-1185">Reference proteome</keyword>
<dbReference type="AlphaFoldDB" id="A0A285D307"/>
<dbReference type="Pfam" id="PF00148">
    <property type="entry name" value="Oxidored_nitro"/>
    <property type="match status" value="1"/>
</dbReference>
<dbReference type="SUPFAM" id="SSF53807">
    <property type="entry name" value="Helical backbone' metal receptor"/>
    <property type="match status" value="1"/>
</dbReference>
<dbReference type="RefSeq" id="WP_097031516.1">
    <property type="nucleotide sequence ID" value="NZ_OAOQ01000019.1"/>
</dbReference>
<dbReference type="InterPro" id="IPR000510">
    <property type="entry name" value="Nase/OxRdtase_comp1"/>
</dbReference>
<evidence type="ECO:0000259" key="1">
    <source>
        <dbReference type="Pfam" id="PF00148"/>
    </source>
</evidence>
<evidence type="ECO:0000313" key="2">
    <source>
        <dbReference type="EMBL" id="SNX74055.1"/>
    </source>
</evidence>
<dbReference type="InterPro" id="IPR049939">
    <property type="entry name" value="NifE-like"/>
</dbReference>
<name>A0A285D307_9RHOB</name>
<sequence length="451" mass="45750">MARPLVGPQASCALHGAILTAAAIPGVIPLVHSTPGCALRAGAGVTGELSGAPPGLPLVASTNLAEKHVVFGGTSRLREEIKNTLAVVRGGLVTVLTGCPTEMIGDDVAAMVKEVTSQGEAVIDIQTAGFRGPARAGYDLLLSAFASRLEPRAEPADVPRINILGIVPGIDPHWLSEIEELSRLLAGIGLRANPIFGPAGGLDALHALGRAEASLVLSPWGLGPAEALRQRFGIPTVVAEGLPVGIAAAEALLRRLSEALGRPLDGAAEAFLASERRHEDYLLNQILGRLVSAGRQRVAVIGGSLAAPGLARFLTTVLGWKIAALVVTDEPPAALRPALTAEGAIFAPDAASRTEAILTSGASLVIGGADDRALAGRRGIAFVDAGSASGLGALTAGHAGRAGAARLLSALVTGLEAADAPALRPYPAEEEKALSLGLLALAVDRQVQILA</sequence>
<gene>
    <name evidence="2" type="ORF">SAMN05878503_11914</name>
</gene>
<protein>
    <submittedName>
        <fullName evidence="2">Nitrogenase molybdenum-iron protein beta chain</fullName>
    </submittedName>
</protein>
<dbReference type="Proteomes" id="UP000219467">
    <property type="component" value="Unassembled WGS sequence"/>
</dbReference>
<organism evidence="2 3">
    <name type="scientific">Cereibacter ovatus</name>
    <dbReference type="NCBI Taxonomy" id="439529"/>
    <lineage>
        <taxon>Bacteria</taxon>
        <taxon>Pseudomonadati</taxon>
        <taxon>Pseudomonadota</taxon>
        <taxon>Alphaproteobacteria</taxon>
        <taxon>Rhodobacterales</taxon>
        <taxon>Paracoccaceae</taxon>
        <taxon>Cereibacter</taxon>
    </lineage>
</organism>